<accession>A0A9E5DE38</accession>
<dbReference type="PANTHER" id="PTHR40438:SF1">
    <property type="entry name" value="PYRUVOYL-DEPENDENT ARGININE DECARBOXYLASE"/>
    <property type="match status" value="1"/>
</dbReference>
<evidence type="ECO:0000256" key="4">
    <source>
        <dbReference type="ARBA" id="ARBA00023317"/>
    </source>
</evidence>
<evidence type="ECO:0000256" key="6">
    <source>
        <dbReference type="HAMAP-Rule" id="MF_01404"/>
    </source>
</evidence>
<keyword evidence="2 6" id="KW-0210">Decarboxylase</keyword>
<protein>
    <recommendedName>
        <fullName evidence="6">Pyruvoyl-dependent arginine decarboxylase</fullName>
        <shortName evidence="6">PvlArgDC</shortName>
        <ecNumber evidence="6">4.1.1.19</ecNumber>
    </recommendedName>
    <component>
        <recommendedName>
            <fullName evidence="6">Pyruvoyl-dependent arginine decarboxylase subunit beta</fullName>
        </recommendedName>
    </component>
    <component>
        <recommendedName>
            <fullName evidence="6">Pyruvoyl-dependent arginine decarboxylase subunit alpha</fullName>
        </recommendedName>
    </component>
</protein>
<dbReference type="NCBIfam" id="TIGR00286">
    <property type="entry name" value="pyruvoyl-dependent arginine decarboxylase"/>
    <property type="match status" value="1"/>
</dbReference>
<dbReference type="RefSeq" id="WP_250869405.1">
    <property type="nucleotide sequence ID" value="NZ_JAGSOI010000107.1"/>
</dbReference>
<gene>
    <name evidence="6" type="primary">pdaD</name>
    <name evidence="7" type="ORF">KDK67_13630</name>
</gene>
<evidence type="ECO:0000313" key="8">
    <source>
        <dbReference type="Proteomes" id="UP001056766"/>
    </source>
</evidence>
<evidence type="ECO:0000256" key="1">
    <source>
        <dbReference type="ARBA" id="ARBA00007412"/>
    </source>
</evidence>
<evidence type="ECO:0000256" key="2">
    <source>
        <dbReference type="ARBA" id="ARBA00022793"/>
    </source>
</evidence>
<keyword evidence="3 6" id="KW-0456">Lyase</keyword>
<feature type="chain" id="PRO_5039774288" description="Pyruvoyl-dependent arginine decarboxylase subunit alpha" evidence="6">
    <location>
        <begin position="41"/>
        <end position="180"/>
    </location>
</feature>
<comment type="caution">
    <text evidence="7">The sequence shown here is derived from an EMBL/GenBank/DDBJ whole genome shotgun (WGS) entry which is preliminary data.</text>
</comment>
<dbReference type="GO" id="GO:0006527">
    <property type="term" value="P:L-arginine catabolic process"/>
    <property type="evidence" value="ECO:0007669"/>
    <property type="project" value="InterPro"/>
</dbReference>
<sequence>MIPRKAFVVKGTGVHKDKLASFELALRDAGIEKFNLVTVSSILPPNCAIVPREEGLEELAPGQIVYCVMAKNQTNEPERMIAAAIGNAVPADSNDYGYISEHHSFGEDERTAGVYAEDLAATMLATSLGIEFDADSAWGEREQVYKASGHIFDTVHYCRCVKGDENGLWTTVVVSMVFVL</sequence>
<name>A0A9E5DE38_9EURY</name>
<evidence type="ECO:0000256" key="5">
    <source>
        <dbReference type="ARBA" id="ARBA00049309"/>
    </source>
</evidence>
<reference evidence="7" key="1">
    <citation type="journal article" date="2021" name="mSystems">
        <title>Bacteria and Archaea Synergistically Convert Glycine Betaine to Biogenic Methane in the Formosa Cold Seep of the South China Sea.</title>
        <authorList>
            <person name="Li L."/>
            <person name="Zhang W."/>
            <person name="Zhang S."/>
            <person name="Song L."/>
            <person name="Sun Q."/>
            <person name="Zhang H."/>
            <person name="Xiang H."/>
            <person name="Dong X."/>
        </authorList>
    </citation>
    <scope>NUCLEOTIDE SEQUENCE</scope>
    <source>
        <strain evidence="7">LLY</strain>
    </source>
</reference>
<evidence type="ECO:0000313" key="7">
    <source>
        <dbReference type="EMBL" id="MCM1987999.1"/>
    </source>
</evidence>
<dbReference type="GO" id="GO:0008792">
    <property type="term" value="F:arginine decarboxylase activity"/>
    <property type="evidence" value="ECO:0007669"/>
    <property type="project" value="UniProtKB-UniRule"/>
</dbReference>
<comment type="similarity">
    <text evidence="1 6">Belongs to the PdaD family.</text>
</comment>
<dbReference type="HAMAP" id="MF_01404">
    <property type="entry name" value="PvlArgDC"/>
    <property type="match status" value="1"/>
</dbReference>
<dbReference type="EC" id="4.1.1.19" evidence="6"/>
<feature type="modified residue" description="Pyruvic acid (Ser)" evidence="6">
    <location>
        <position position="41"/>
    </location>
</feature>
<dbReference type="Proteomes" id="UP001056766">
    <property type="component" value="Unassembled WGS sequence"/>
</dbReference>
<organism evidence="7 8">
    <name type="scientific">Methanococcoides seepicolus</name>
    <dbReference type="NCBI Taxonomy" id="2828780"/>
    <lineage>
        <taxon>Archaea</taxon>
        <taxon>Methanobacteriati</taxon>
        <taxon>Methanobacteriota</taxon>
        <taxon>Stenosarchaea group</taxon>
        <taxon>Methanomicrobia</taxon>
        <taxon>Methanosarcinales</taxon>
        <taxon>Methanosarcinaceae</taxon>
        <taxon>Methanococcoides</taxon>
    </lineage>
</organism>
<dbReference type="EMBL" id="JAGSOI010000107">
    <property type="protein sequence ID" value="MCM1987999.1"/>
    <property type="molecule type" value="Genomic_DNA"/>
</dbReference>
<feature type="site" description="Cleavage (non-hydrolytic)" evidence="6">
    <location>
        <begin position="40"/>
        <end position="41"/>
    </location>
</feature>
<dbReference type="AlphaFoldDB" id="A0A9E5DE38"/>
<dbReference type="InterPro" id="IPR016105">
    <property type="entry name" value="Pyr-dep_his/arg-deCO2ase_sand"/>
</dbReference>
<dbReference type="InterPro" id="IPR002724">
    <property type="entry name" value="Pyruvoyl-dep_arg_deCO2ase"/>
</dbReference>
<dbReference type="PIRSF" id="PIRSF005216">
    <property type="entry name" value="Pyruvoyl-dep_arg_deCO2ase"/>
    <property type="match status" value="1"/>
</dbReference>
<reference evidence="7" key="2">
    <citation type="submission" date="2021-04" db="EMBL/GenBank/DDBJ databases">
        <authorList>
            <person name="Dong X."/>
        </authorList>
    </citation>
    <scope>NUCLEOTIDE SEQUENCE</scope>
    <source>
        <strain evidence="7">LLY</strain>
    </source>
</reference>
<dbReference type="PANTHER" id="PTHR40438">
    <property type="entry name" value="PYRUVOYL-DEPENDENT ARGININE DECARBOXYLASE"/>
    <property type="match status" value="1"/>
</dbReference>
<keyword evidence="4 6" id="KW-0670">Pyruvate</keyword>
<proteinExistence type="inferred from homology"/>
<keyword evidence="8" id="KW-1185">Reference proteome</keyword>
<dbReference type="InterPro" id="IPR016104">
    <property type="entry name" value="Pyr-dep_his/arg-deCO2ase"/>
</dbReference>
<comment type="catalytic activity">
    <reaction evidence="5 6">
        <text>L-arginine + H(+) = agmatine + CO2</text>
        <dbReference type="Rhea" id="RHEA:17641"/>
        <dbReference type="ChEBI" id="CHEBI:15378"/>
        <dbReference type="ChEBI" id="CHEBI:16526"/>
        <dbReference type="ChEBI" id="CHEBI:32682"/>
        <dbReference type="ChEBI" id="CHEBI:58145"/>
        <dbReference type="EC" id="4.1.1.19"/>
    </reaction>
</comment>
<dbReference type="SFLD" id="SFLDS00055">
    <property type="entry name" value="Pyruvoyl-Dependent_Histidine/A"/>
    <property type="match status" value="1"/>
</dbReference>
<dbReference type="Gene3D" id="3.50.20.10">
    <property type="entry name" value="Pyruvoyl-Dependent Histidine Decarboxylase, subunit B"/>
    <property type="match status" value="1"/>
</dbReference>
<comment type="cofactor">
    <cofactor evidence="6">
        <name>pyruvate</name>
        <dbReference type="ChEBI" id="CHEBI:15361"/>
    </cofactor>
    <text evidence="6">Binds 1 pyruvoyl group covalently per subunit.</text>
</comment>
<feature type="chain" id="PRO_5039774289" description="Pyruvoyl-dependent arginine decarboxylase subunit beta" evidence="6">
    <location>
        <begin position="1"/>
        <end position="40"/>
    </location>
</feature>
<dbReference type="SUPFAM" id="SSF56271">
    <property type="entry name" value="Pyruvoyl-dependent histidine and arginine decarboxylases"/>
    <property type="match status" value="1"/>
</dbReference>
<dbReference type="SFLD" id="SFLDG01170">
    <property type="entry name" value="Pyruvoyl-dependent_arginine_de"/>
    <property type="match status" value="1"/>
</dbReference>
<evidence type="ECO:0000256" key="3">
    <source>
        <dbReference type="ARBA" id="ARBA00023239"/>
    </source>
</evidence>
<dbReference type="Pfam" id="PF01862">
    <property type="entry name" value="PvlArgDC"/>
    <property type="match status" value="1"/>
</dbReference>